<dbReference type="RefSeq" id="WP_138749015.1">
    <property type="nucleotide sequence ID" value="NZ_VCLB01000007.1"/>
</dbReference>
<evidence type="ECO:0000313" key="2">
    <source>
        <dbReference type="EMBL" id="TNB47182.1"/>
    </source>
</evidence>
<evidence type="ECO:0000313" key="3">
    <source>
        <dbReference type="Proteomes" id="UP000307874"/>
    </source>
</evidence>
<keyword evidence="1" id="KW-1133">Transmembrane helix</keyword>
<feature type="transmembrane region" description="Helical" evidence="1">
    <location>
        <begin position="144"/>
        <end position="166"/>
    </location>
</feature>
<name>A0A5C4JPN9_9HYPH</name>
<dbReference type="Proteomes" id="UP000307874">
    <property type="component" value="Unassembled WGS sequence"/>
</dbReference>
<proteinExistence type="predicted"/>
<evidence type="ECO:0000256" key="1">
    <source>
        <dbReference type="SAM" id="Phobius"/>
    </source>
</evidence>
<organism evidence="2 3">
    <name type="scientific">Martelella lutilitoris</name>
    <dbReference type="NCBI Taxonomy" id="2583532"/>
    <lineage>
        <taxon>Bacteria</taxon>
        <taxon>Pseudomonadati</taxon>
        <taxon>Pseudomonadota</taxon>
        <taxon>Alphaproteobacteria</taxon>
        <taxon>Hyphomicrobiales</taxon>
        <taxon>Aurantimonadaceae</taxon>
        <taxon>Martelella</taxon>
    </lineage>
</organism>
<dbReference type="AlphaFoldDB" id="A0A5C4JPN9"/>
<accession>A0A5C4JPN9</accession>
<reference evidence="2 3" key="1">
    <citation type="submission" date="2019-06" db="EMBL/GenBank/DDBJ databases">
        <title>Martelella lutilitoris sp. nov., isolated from a tidal mudflat.</title>
        <authorList>
            <person name="Kim Y.-J."/>
        </authorList>
    </citation>
    <scope>NUCLEOTIDE SEQUENCE [LARGE SCALE GENOMIC DNA]</scope>
    <source>
        <strain evidence="2 3">GH2-6</strain>
    </source>
</reference>
<protein>
    <submittedName>
        <fullName evidence="2">Uncharacterized protein</fullName>
    </submittedName>
</protein>
<comment type="caution">
    <text evidence="2">The sequence shown here is derived from an EMBL/GenBank/DDBJ whole genome shotgun (WGS) entry which is preliminary data.</text>
</comment>
<dbReference type="EMBL" id="VCLB01000007">
    <property type="protein sequence ID" value="TNB47182.1"/>
    <property type="molecule type" value="Genomic_DNA"/>
</dbReference>
<feature type="transmembrane region" description="Helical" evidence="1">
    <location>
        <begin position="20"/>
        <end position="43"/>
    </location>
</feature>
<sequence>MTDQTAAPQRPPRLFLRRLAALFIDFVIFGILATFAVGALSLASPQLRDGVASSFFHTRICQPADRSLPVFAEIEQNWPETEDGDTTVSARSCTVDSFFLPQKRLAMVTESRTGEDGGTFTRSVSIQLDENGDPVFPSPLIERAVSTLQLLAFPLALALSTIFLGWTPGKRLMSLRVTTDALAKDPPPLSPGKTITREYLKFWPLIANNLFQFVIAANAPKPASVSETVALLETVGTDQRAIADILVLNAATLLVLFVWWVWPFALWRGRMLYDGFIRAYVVLRN</sequence>
<dbReference type="OrthoDB" id="7914031at2"/>
<feature type="transmembrane region" description="Helical" evidence="1">
    <location>
        <begin position="241"/>
        <end position="262"/>
    </location>
</feature>
<gene>
    <name evidence="2" type="ORF">FF124_13480</name>
</gene>
<keyword evidence="3" id="KW-1185">Reference proteome</keyword>
<keyword evidence="1" id="KW-0812">Transmembrane</keyword>
<keyword evidence="1" id="KW-0472">Membrane</keyword>